<name>A0ABN1ANT7_9SPHN</name>
<evidence type="ECO:0000259" key="2">
    <source>
        <dbReference type="Pfam" id="PF22022"/>
    </source>
</evidence>
<dbReference type="InterPro" id="IPR053876">
    <property type="entry name" value="Phage_int_M"/>
</dbReference>
<comment type="caution">
    <text evidence="3">The sequence shown here is derived from an EMBL/GenBank/DDBJ whole genome shotgun (WGS) entry which is preliminary data.</text>
</comment>
<proteinExistence type="predicted"/>
<protein>
    <recommendedName>
        <fullName evidence="2">Phage integrase central domain-containing protein</fullName>
    </recommendedName>
</protein>
<keyword evidence="1" id="KW-0238">DNA-binding</keyword>
<dbReference type="InterPro" id="IPR011010">
    <property type="entry name" value="DNA_brk_join_enz"/>
</dbReference>
<keyword evidence="4" id="KW-1185">Reference proteome</keyword>
<dbReference type="SUPFAM" id="SSF56349">
    <property type="entry name" value="DNA breaking-rejoining enzymes"/>
    <property type="match status" value="1"/>
</dbReference>
<dbReference type="EMBL" id="BAAAEM010000003">
    <property type="protein sequence ID" value="GAA0480780.1"/>
    <property type="molecule type" value="Genomic_DNA"/>
</dbReference>
<evidence type="ECO:0000313" key="4">
    <source>
        <dbReference type="Proteomes" id="UP001500713"/>
    </source>
</evidence>
<sequence length="109" mass="12802">MRKQIREGRDPIAAKRKALPTNCTFREAALARHNERACDFRNKKHVSQRINTLRDYAFGKIGDTRIDELKIPDVVYVIKPIWRDKRETAERVLQRIVAISVWAVLIGYR</sequence>
<dbReference type="Proteomes" id="UP001500713">
    <property type="component" value="Unassembled WGS sequence"/>
</dbReference>
<evidence type="ECO:0000256" key="1">
    <source>
        <dbReference type="ARBA" id="ARBA00023125"/>
    </source>
</evidence>
<dbReference type="Gene3D" id="1.10.150.130">
    <property type="match status" value="1"/>
</dbReference>
<gene>
    <name evidence="3" type="ORF">GCM10009096_23590</name>
</gene>
<accession>A0ABN1ANT7</accession>
<dbReference type="InterPro" id="IPR010998">
    <property type="entry name" value="Integrase_recombinase_N"/>
</dbReference>
<evidence type="ECO:0000313" key="3">
    <source>
        <dbReference type="EMBL" id="GAA0480780.1"/>
    </source>
</evidence>
<organism evidence="3 4">
    <name type="scientific">Parasphingorhabdus litoris</name>
    <dbReference type="NCBI Taxonomy" id="394733"/>
    <lineage>
        <taxon>Bacteria</taxon>
        <taxon>Pseudomonadati</taxon>
        <taxon>Pseudomonadota</taxon>
        <taxon>Alphaproteobacteria</taxon>
        <taxon>Sphingomonadales</taxon>
        <taxon>Sphingomonadaceae</taxon>
        <taxon>Parasphingorhabdus</taxon>
    </lineage>
</organism>
<reference evidence="3 4" key="1">
    <citation type="journal article" date="2019" name="Int. J. Syst. Evol. Microbiol.">
        <title>The Global Catalogue of Microorganisms (GCM) 10K type strain sequencing project: providing services to taxonomists for standard genome sequencing and annotation.</title>
        <authorList>
            <consortium name="The Broad Institute Genomics Platform"/>
            <consortium name="The Broad Institute Genome Sequencing Center for Infectious Disease"/>
            <person name="Wu L."/>
            <person name="Ma J."/>
        </authorList>
    </citation>
    <scope>NUCLEOTIDE SEQUENCE [LARGE SCALE GENOMIC DNA]</scope>
    <source>
        <strain evidence="3 4">JCM 14162</strain>
    </source>
</reference>
<feature type="domain" description="Phage integrase central" evidence="2">
    <location>
        <begin position="25"/>
        <end position="109"/>
    </location>
</feature>
<dbReference type="Pfam" id="PF22022">
    <property type="entry name" value="Phage_int_M"/>
    <property type="match status" value="1"/>
</dbReference>